<dbReference type="PRINTS" id="PR00192">
    <property type="entry name" value="FACTINCAPB"/>
</dbReference>
<reference evidence="8" key="1">
    <citation type="submission" date="2022-11" db="EMBL/GenBank/DDBJ databases">
        <title>Centuries of genome instability and evolution in soft-shell clam transmissible cancer (bioRxiv).</title>
        <authorList>
            <person name="Hart S.F.M."/>
            <person name="Yonemitsu M.A."/>
            <person name="Giersch R.M."/>
            <person name="Beal B.F."/>
            <person name="Arriagada G."/>
            <person name="Davis B.W."/>
            <person name="Ostrander E.A."/>
            <person name="Goff S.P."/>
            <person name="Metzger M.J."/>
        </authorList>
    </citation>
    <scope>NUCLEOTIDE SEQUENCE</scope>
    <source>
        <strain evidence="8">MELC-2E11</strain>
        <tissue evidence="8">Siphon/mantle</tissue>
    </source>
</reference>
<proteinExistence type="inferred from homology"/>
<keyword evidence="4 7" id="KW-0963">Cytoplasm</keyword>
<dbReference type="InterPro" id="IPR042276">
    <property type="entry name" value="CapZ_alpha/beta_2"/>
</dbReference>
<evidence type="ECO:0000256" key="5">
    <source>
        <dbReference type="ARBA" id="ARBA00023203"/>
    </source>
</evidence>
<gene>
    <name evidence="8" type="ORF">MAR_004616</name>
</gene>
<comment type="similarity">
    <text evidence="2 7">Belongs to the F-actin-capping protein beta subunit family.</text>
</comment>
<evidence type="ECO:0000313" key="8">
    <source>
        <dbReference type="EMBL" id="WAR14511.1"/>
    </source>
</evidence>
<name>A0ABY7F0U7_MYAAR</name>
<sequence length="204" mass="22874">IFRSPWSNSYDPPLDDGTVPSEKLRKLEVDANSAFDQYREMYFEGGVSSVYLWDLDHGFAGVILIKKAGDGSKKIKGCWDSIHVIEVQDKSSGRSAHYKLTSTVMLWLQTTKEGSGTMNLGGSLTRQVEQDSTVSEATSHLVNIGKLVEDMENKIRSTLYEIYFGKTRDIVNGVRSTQPLQDEKQKANFQNDLLNALKTRQTTS</sequence>
<keyword evidence="9" id="KW-1185">Reference proteome</keyword>
<dbReference type="PANTHER" id="PTHR10619:SF0">
    <property type="entry name" value="F-ACTIN-CAPPING PROTEIN SUBUNIT BETA ISOFORMS 1 AND 2"/>
    <property type="match status" value="1"/>
</dbReference>
<keyword evidence="5 7" id="KW-0009">Actin-binding</keyword>
<dbReference type="Gene3D" id="3.90.1150.210">
    <property type="entry name" value="F-actin capping protein, beta subunit"/>
    <property type="match status" value="1"/>
</dbReference>
<dbReference type="Pfam" id="PF01115">
    <property type="entry name" value="F_actin_cap_B"/>
    <property type="match status" value="1"/>
</dbReference>
<evidence type="ECO:0000256" key="4">
    <source>
        <dbReference type="ARBA" id="ARBA00022490"/>
    </source>
</evidence>
<dbReference type="PANTHER" id="PTHR10619">
    <property type="entry name" value="F-ACTIN-CAPPING PROTEIN SUBUNIT BETA"/>
    <property type="match status" value="1"/>
</dbReference>
<evidence type="ECO:0000256" key="7">
    <source>
        <dbReference type="RuleBase" id="RU365078"/>
    </source>
</evidence>
<comment type="subcellular location">
    <subcellularLocation>
        <location evidence="1 7">Cytoplasm</location>
        <location evidence="1 7">Cytoskeleton</location>
    </subcellularLocation>
</comment>
<dbReference type="EMBL" id="CP111020">
    <property type="protein sequence ID" value="WAR14511.1"/>
    <property type="molecule type" value="Genomic_DNA"/>
</dbReference>
<evidence type="ECO:0000256" key="6">
    <source>
        <dbReference type="ARBA" id="ARBA00023212"/>
    </source>
</evidence>
<accession>A0ABY7F0U7</accession>
<protein>
    <recommendedName>
        <fullName evidence="7">F-actin-capping protein subunit beta</fullName>
    </recommendedName>
</protein>
<dbReference type="InterPro" id="IPR037282">
    <property type="entry name" value="CapZ_alpha/beta"/>
</dbReference>
<evidence type="ECO:0000313" key="9">
    <source>
        <dbReference type="Proteomes" id="UP001164746"/>
    </source>
</evidence>
<dbReference type="Proteomes" id="UP001164746">
    <property type="component" value="Chromosome 9"/>
</dbReference>
<evidence type="ECO:0000256" key="1">
    <source>
        <dbReference type="ARBA" id="ARBA00004245"/>
    </source>
</evidence>
<evidence type="ECO:0000256" key="2">
    <source>
        <dbReference type="ARBA" id="ARBA00006039"/>
    </source>
</evidence>
<keyword evidence="6 7" id="KW-0206">Cytoskeleton</keyword>
<keyword evidence="3 7" id="KW-0117">Actin capping</keyword>
<comment type="subunit">
    <text evidence="7">Heterodimer of an alpha and a beta subunit.</text>
</comment>
<dbReference type="InterPro" id="IPR001698">
    <property type="entry name" value="CAPZB"/>
</dbReference>
<comment type="function">
    <text evidence="7">F-actin-capping proteins bind in a Ca(2+)-independent manner to the fast growing ends of actin filaments (barbed end) thereby blocking the exchange of subunits at these ends. Unlike other capping proteins (such as gelsolin and severin), these proteins do not sever actin filaments.</text>
</comment>
<organism evidence="8 9">
    <name type="scientific">Mya arenaria</name>
    <name type="common">Soft-shell clam</name>
    <dbReference type="NCBI Taxonomy" id="6604"/>
    <lineage>
        <taxon>Eukaryota</taxon>
        <taxon>Metazoa</taxon>
        <taxon>Spiralia</taxon>
        <taxon>Lophotrochozoa</taxon>
        <taxon>Mollusca</taxon>
        <taxon>Bivalvia</taxon>
        <taxon>Autobranchia</taxon>
        <taxon>Heteroconchia</taxon>
        <taxon>Euheterodonta</taxon>
        <taxon>Imparidentia</taxon>
        <taxon>Neoheterodontei</taxon>
        <taxon>Myida</taxon>
        <taxon>Myoidea</taxon>
        <taxon>Myidae</taxon>
        <taxon>Mya</taxon>
    </lineage>
</organism>
<dbReference type="SUPFAM" id="SSF90096">
    <property type="entry name" value="Subunits of heterodimeric actin filament capping protein Capz"/>
    <property type="match status" value="1"/>
</dbReference>
<evidence type="ECO:0000256" key="3">
    <source>
        <dbReference type="ARBA" id="ARBA00022467"/>
    </source>
</evidence>
<feature type="non-terminal residue" evidence="8">
    <location>
        <position position="204"/>
    </location>
</feature>